<sequence>MTYKKALFSLAVASLLISSSCLAAGSNPLYSCKDVTALSKKNNQSKSNFVFHTMPNYVGDNEVWKNNVEAKFAWINKNYPEKGNLLIYHVLNSVCKSLPANYDKTEHPIEDMYLFAVNWSFKYLETR</sequence>
<dbReference type="AlphaFoldDB" id="G6F255"/>
<proteinExistence type="predicted"/>
<protein>
    <submittedName>
        <fullName evidence="2">Uncharacterized protein</fullName>
    </submittedName>
</protein>
<evidence type="ECO:0000313" key="3">
    <source>
        <dbReference type="Proteomes" id="UP000005939"/>
    </source>
</evidence>
<dbReference type="Proteomes" id="UP000005939">
    <property type="component" value="Unassembled WGS sequence"/>
</dbReference>
<feature type="chain" id="PRO_5003488674" evidence="1">
    <location>
        <begin position="24"/>
        <end position="127"/>
    </location>
</feature>
<dbReference type="RefSeq" id="WP_008854691.1">
    <property type="nucleotide sequence ID" value="NZ_AGFR01000009.1"/>
</dbReference>
<dbReference type="EMBL" id="AGFR01000009">
    <property type="protein sequence ID" value="EHD13509.1"/>
    <property type="molecule type" value="Genomic_DNA"/>
</dbReference>
<comment type="caution">
    <text evidence="2">The sequence shown here is derived from an EMBL/GenBank/DDBJ whole genome shotgun (WGS) entry which is preliminary data.</text>
</comment>
<gene>
    <name evidence="2" type="ORF">CIN_17010</name>
</gene>
<dbReference type="PROSITE" id="PS51257">
    <property type="entry name" value="PROKAR_LIPOPROTEIN"/>
    <property type="match status" value="1"/>
</dbReference>
<evidence type="ECO:0000313" key="2">
    <source>
        <dbReference type="EMBL" id="EHD13509.1"/>
    </source>
</evidence>
<keyword evidence="1" id="KW-0732">Signal</keyword>
<evidence type="ECO:0000256" key="1">
    <source>
        <dbReference type="SAM" id="SignalP"/>
    </source>
</evidence>
<name>G6F255_9PROT</name>
<feature type="signal peptide" evidence="1">
    <location>
        <begin position="1"/>
        <end position="23"/>
    </location>
</feature>
<accession>G6F255</accession>
<reference evidence="2 3" key="1">
    <citation type="submission" date="2011-10" db="EMBL/GenBank/DDBJ databases">
        <title>Genome Sequence of Commensalibacter intestini A911, isolated from Drosophila gut.</title>
        <authorList>
            <person name="Lee W.-J."/>
            <person name="Kim E.-K."/>
        </authorList>
    </citation>
    <scope>NUCLEOTIDE SEQUENCE [LARGE SCALE GENOMIC DNA]</scope>
    <source>
        <strain evidence="2 3">A911</strain>
    </source>
</reference>
<organism evidence="2 3">
    <name type="scientific">Commensalibacter intestini A911</name>
    <dbReference type="NCBI Taxonomy" id="1088868"/>
    <lineage>
        <taxon>Bacteria</taxon>
        <taxon>Pseudomonadati</taxon>
        <taxon>Pseudomonadota</taxon>
        <taxon>Alphaproteobacteria</taxon>
        <taxon>Acetobacterales</taxon>
        <taxon>Acetobacteraceae</taxon>
    </lineage>
</organism>